<evidence type="ECO:0000256" key="2">
    <source>
        <dbReference type="ARBA" id="ARBA00022723"/>
    </source>
</evidence>
<dbReference type="InterPro" id="IPR006179">
    <property type="entry name" value="5_nucleotidase/apyrase"/>
</dbReference>
<dbReference type="InterPro" id="IPR004843">
    <property type="entry name" value="Calcineurin-like_PHP"/>
</dbReference>
<name>A0ABY1KBG2_9BACL</name>
<evidence type="ECO:0000256" key="4">
    <source>
        <dbReference type="ARBA" id="ARBA00022741"/>
    </source>
</evidence>
<organism evidence="8 9">
    <name type="scientific">Paenibacillus macquariensis</name>
    <dbReference type="NCBI Taxonomy" id="948756"/>
    <lineage>
        <taxon>Bacteria</taxon>
        <taxon>Bacillati</taxon>
        <taxon>Bacillota</taxon>
        <taxon>Bacilli</taxon>
        <taxon>Bacillales</taxon>
        <taxon>Paenibacillaceae</taxon>
        <taxon>Paenibacillus</taxon>
    </lineage>
</organism>
<protein>
    <submittedName>
        <fullName evidence="8">2',3'-cyclic-nucleotide 2'-phosphodiesterase / 3'-nucleotidase</fullName>
    </submittedName>
</protein>
<dbReference type="Pfam" id="PF00149">
    <property type="entry name" value="Metallophos"/>
    <property type="match status" value="1"/>
</dbReference>
<dbReference type="CDD" id="cd07410">
    <property type="entry name" value="MPP_CpdB_N"/>
    <property type="match status" value="1"/>
</dbReference>
<keyword evidence="2" id="KW-0479">Metal-binding</keyword>
<evidence type="ECO:0000259" key="6">
    <source>
        <dbReference type="Pfam" id="PF00149"/>
    </source>
</evidence>
<dbReference type="PANTHER" id="PTHR11575">
    <property type="entry name" value="5'-NUCLEOTIDASE-RELATED"/>
    <property type="match status" value="1"/>
</dbReference>
<dbReference type="Proteomes" id="UP000186666">
    <property type="component" value="Unassembled WGS sequence"/>
</dbReference>
<evidence type="ECO:0000256" key="1">
    <source>
        <dbReference type="ARBA" id="ARBA00006654"/>
    </source>
</evidence>
<gene>
    <name evidence="8" type="ORF">SAMN05421578_11872</name>
</gene>
<evidence type="ECO:0000313" key="9">
    <source>
        <dbReference type="Proteomes" id="UP000186666"/>
    </source>
</evidence>
<evidence type="ECO:0000256" key="5">
    <source>
        <dbReference type="RuleBase" id="RU362119"/>
    </source>
</evidence>
<reference evidence="8 9" key="1">
    <citation type="submission" date="2017-01" db="EMBL/GenBank/DDBJ databases">
        <authorList>
            <person name="Varghese N."/>
            <person name="Submissions S."/>
        </authorList>
    </citation>
    <scope>NUCLEOTIDE SEQUENCE [LARGE SCALE GENOMIC DNA]</scope>
    <source>
        <strain evidence="8 9">ATCC 23464</strain>
    </source>
</reference>
<keyword evidence="4 5" id="KW-0547">Nucleotide-binding</keyword>
<dbReference type="PANTHER" id="PTHR11575:SF6">
    <property type="entry name" value="2',3'-CYCLIC-NUCLEOTIDE 2'-PHOSPHODIESTERASE_3'-NUCLEOTIDASE"/>
    <property type="match status" value="1"/>
</dbReference>
<comment type="caution">
    <text evidence="8">The sequence shown here is derived from an EMBL/GenBank/DDBJ whole genome shotgun (WGS) entry which is preliminary data.</text>
</comment>
<keyword evidence="3" id="KW-0732">Signal</keyword>
<evidence type="ECO:0000259" key="7">
    <source>
        <dbReference type="Pfam" id="PF02872"/>
    </source>
</evidence>
<dbReference type="InterPro" id="IPR036907">
    <property type="entry name" value="5'-Nucleotdase_C_sf"/>
</dbReference>
<evidence type="ECO:0000256" key="3">
    <source>
        <dbReference type="ARBA" id="ARBA00022729"/>
    </source>
</evidence>
<keyword evidence="9" id="KW-1185">Reference proteome</keyword>
<dbReference type="InterPro" id="IPR041827">
    <property type="entry name" value="CpdB_N"/>
</dbReference>
<dbReference type="Gene3D" id="3.60.21.10">
    <property type="match status" value="1"/>
</dbReference>
<comment type="similarity">
    <text evidence="1 5">Belongs to the 5'-nucleotidase family.</text>
</comment>
<dbReference type="InterPro" id="IPR008334">
    <property type="entry name" value="5'-Nucleotdase_C"/>
</dbReference>
<dbReference type="InterPro" id="IPR029052">
    <property type="entry name" value="Metallo-depent_PP-like"/>
</dbReference>
<dbReference type="Gene3D" id="3.90.780.10">
    <property type="entry name" value="5'-Nucleotidase, C-terminal domain"/>
    <property type="match status" value="1"/>
</dbReference>
<dbReference type="Pfam" id="PF02872">
    <property type="entry name" value="5_nucleotid_C"/>
    <property type="match status" value="1"/>
</dbReference>
<dbReference type="EMBL" id="FTNK01000018">
    <property type="protein sequence ID" value="SIR55391.1"/>
    <property type="molecule type" value="Genomic_DNA"/>
</dbReference>
<dbReference type="SUPFAM" id="SSF55816">
    <property type="entry name" value="5'-nucleotidase (syn. UDP-sugar hydrolase), C-terminal domain"/>
    <property type="match status" value="1"/>
</dbReference>
<feature type="domain" description="5'-Nucleotidase C-terminal" evidence="7">
    <location>
        <begin position="336"/>
        <end position="491"/>
    </location>
</feature>
<evidence type="ECO:0000313" key="8">
    <source>
        <dbReference type="EMBL" id="SIR55391.1"/>
    </source>
</evidence>
<accession>A0ABY1KBG2</accession>
<sequence>MQEQMSEMKIIILETSDIHGYIVPYSYEDGRSVDHGLSIISTLIAEQRKDGGEILLIDNGDCLQGSPLAYHQAKVDRSHPNVVIECMNAIRYDAAVPGNHEFNFGRNYLEEEVAASNFPWLSANVISETTGEPLFGTPYRIWEWENGLRLAVLGLTTSYVPNWEQEDHIRGIKFIDPVDAAKRWIPYLRDQERADIVIVSYHGGLERDLLTGEATETLTGENQGYALCHEVPGIDVLLTGHQHRGIAGETVNGVCVVQPGSEGSYLGKVTLHMKRINDQWLVVDKQSELLSSKNTKSDQPILELAEPAENAVAEWLNQSIGSVVGEDMRISNPLQTRLTDHPFMEWINTVQMALSGVMISCAAIFDNHSPGFGRNITMRDIIINYKYPNTLTVLRVSGQDIKDALERSAQYFQLNDLGEIEVSEDFLLPKPQHFNYDMWEGIEYIMDVSRVRGDRIVRLECEGNPILLCREYDVVMNNYRASGGGEYPMFKGKKVIKEIRVDMVELLADYIRCRGVITATLNNNWRVITSSNELE</sequence>
<dbReference type="RefSeq" id="WP_244556043.1">
    <property type="nucleotide sequence ID" value="NZ_FTNK01000018.1"/>
</dbReference>
<dbReference type="PRINTS" id="PR01607">
    <property type="entry name" value="APYRASEFAMLY"/>
</dbReference>
<dbReference type="SUPFAM" id="SSF56300">
    <property type="entry name" value="Metallo-dependent phosphatases"/>
    <property type="match status" value="1"/>
</dbReference>
<feature type="domain" description="Calcineurin-like phosphoesterase" evidence="6">
    <location>
        <begin position="12"/>
        <end position="244"/>
    </location>
</feature>
<proteinExistence type="inferred from homology"/>
<keyword evidence="5" id="KW-0378">Hydrolase</keyword>